<evidence type="ECO:0000256" key="4">
    <source>
        <dbReference type="ARBA" id="ARBA00023002"/>
    </source>
</evidence>
<keyword evidence="5" id="KW-0520">NAD</keyword>
<proteinExistence type="inferred from homology"/>
<dbReference type="PaxDb" id="2850-Phatr16430"/>
<dbReference type="InterPro" id="IPR023753">
    <property type="entry name" value="FAD/NAD-binding_dom"/>
</dbReference>
<reference evidence="8 9" key="1">
    <citation type="journal article" date="2008" name="Nature">
        <title>The Phaeodactylum genome reveals the evolutionary history of diatom genomes.</title>
        <authorList>
            <person name="Bowler C."/>
            <person name="Allen A.E."/>
            <person name="Badger J.H."/>
            <person name="Grimwood J."/>
            <person name="Jabbari K."/>
            <person name="Kuo A."/>
            <person name="Maheswari U."/>
            <person name="Martens C."/>
            <person name="Maumus F."/>
            <person name="Otillar R.P."/>
            <person name="Rayko E."/>
            <person name="Salamov A."/>
            <person name="Vandepoele K."/>
            <person name="Beszteri B."/>
            <person name="Gruber A."/>
            <person name="Heijde M."/>
            <person name="Katinka M."/>
            <person name="Mock T."/>
            <person name="Valentin K."/>
            <person name="Verret F."/>
            <person name="Berges J.A."/>
            <person name="Brownlee C."/>
            <person name="Cadoret J.P."/>
            <person name="Chiovitti A."/>
            <person name="Choi C.J."/>
            <person name="Coesel S."/>
            <person name="De Martino A."/>
            <person name="Detter J.C."/>
            <person name="Durkin C."/>
            <person name="Falciatore A."/>
            <person name="Fournet J."/>
            <person name="Haruta M."/>
            <person name="Huysman M.J."/>
            <person name="Jenkins B.D."/>
            <person name="Jiroutova K."/>
            <person name="Jorgensen R.E."/>
            <person name="Joubert Y."/>
            <person name="Kaplan A."/>
            <person name="Kroger N."/>
            <person name="Kroth P.G."/>
            <person name="La Roche J."/>
            <person name="Lindquist E."/>
            <person name="Lommer M."/>
            <person name="Martin-Jezequel V."/>
            <person name="Lopez P.J."/>
            <person name="Lucas S."/>
            <person name="Mangogna M."/>
            <person name="McGinnis K."/>
            <person name="Medlin L.K."/>
            <person name="Montsant A."/>
            <person name="Oudot-Le Secq M.P."/>
            <person name="Napoli C."/>
            <person name="Obornik M."/>
            <person name="Parker M.S."/>
            <person name="Petit J.L."/>
            <person name="Porcel B.M."/>
            <person name="Poulsen N."/>
            <person name="Robison M."/>
            <person name="Rychlewski L."/>
            <person name="Rynearson T.A."/>
            <person name="Schmutz J."/>
            <person name="Shapiro H."/>
            <person name="Siaut M."/>
            <person name="Stanley M."/>
            <person name="Sussman M.R."/>
            <person name="Taylor A.R."/>
            <person name="Vardi A."/>
            <person name="von Dassow P."/>
            <person name="Vyverman W."/>
            <person name="Willis A."/>
            <person name="Wyrwicz L.S."/>
            <person name="Rokhsar D.S."/>
            <person name="Weissenbach J."/>
            <person name="Armbrust E.V."/>
            <person name="Green B.R."/>
            <person name="Van de Peer Y."/>
            <person name="Grigoriev I.V."/>
        </authorList>
    </citation>
    <scope>NUCLEOTIDE SEQUENCE [LARGE SCALE GENOMIC DNA]</scope>
    <source>
        <strain evidence="8 9">CCAP 1055/1</strain>
    </source>
</reference>
<evidence type="ECO:0008006" key="10">
    <source>
        <dbReference type="Google" id="ProtNLM"/>
    </source>
</evidence>
<evidence type="ECO:0000256" key="3">
    <source>
        <dbReference type="ARBA" id="ARBA00022827"/>
    </source>
</evidence>
<dbReference type="PRINTS" id="PR00368">
    <property type="entry name" value="FADPNR"/>
</dbReference>
<dbReference type="InterPro" id="IPR054585">
    <property type="entry name" value="NDH2-like_C"/>
</dbReference>
<dbReference type="GeneID" id="7198808"/>
<feature type="domain" description="FAD/NAD(P)-binding" evidence="6">
    <location>
        <begin position="1"/>
        <end position="359"/>
    </location>
</feature>
<dbReference type="OrthoDB" id="3244603at2759"/>
<organism evidence="8 9">
    <name type="scientific">Phaeodactylum tricornutum (strain CCAP 1055/1)</name>
    <dbReference type="NCBI Taxonomy" id="556484"/>
    <lineage>
        <taxon>Eukaryota</taxon>
        <taxon>Sar</taxon>
        <taxon>Stramenopiles</taxon>
        <taxon>Ochrophyta</taxon>
        <taxon>Bacillariophyta</taxon>
        <taxon>Bacillariophyceae</taxon>
        <taxon>Bacillariophycidae</taxon>
        <taxon>Naviculales</taxon>
        <taxon>Phaeodactylaceae</taxon>
        <taxon>Phaeodactylum</taxon>
    </lineage>
</organism>
<evidence type="ECO:0000313" key="8">
    <source>
        <dbReference type="EMBL" id="EEC43675.1"/>
    </source>
</evidence>
<evidence type="ECO:0000256" key="1">
    <source>
        <dbReference type="ARBA" id="ARBA00005272"/>
    </source>
</evidence>
<dbReference type="InterPro" id="IPR045024">
    <property type="entry name" value="NDH-2"/>
</dbReference>
<feature type="domain" description="External alternative NADH-ubiquinone oxidoreductase-like C-terminal" evidence="7">
    <location>
        <begin position="407"/>
        <end position="471"/>
    </location>
</feature>
<dbReference type="Proteomes" id="UP000000759">
    <property type="component" value="Chromosome 26"/>
</dbReference>
<dbReference type="PANTHER" id="PTHR43706">
    <property type="entry name" value="NADH DEHYDROGENASE"/>
    <property type="match status" value="1"/>
</dbReference>
<reference evidence="9" key="2">
    <citation type="submission" date="2008-08" db="EMBL/GenBank/DDBJ databases">
        <authorList>
            <consortium name="Diatom Consortium"/>
            <person name="Grigoriev I."/>
            <person name="Grimwood J."/>
            <person name="Kuo A."/>
            <person name="Otillar R.P."/>
            <person name="Salamov A."/>
            <person name="Detter J.C."/>
            <person name="Lindquist E."/>
            <person name="Shapiro H."/>
            <person name="Lucas S."/>
            <person name="Glavina del Rio T."/>
            <person name="Pitluck S."/>
            <person name="Rokhsar D."/>
            <person name="Bowler C."/>
        </authorList>
    </citation>
    <scope>GENOME REANNOTATION</scope>
    <source>
        <strain evidence="9">CCAP 1055/1</strain>
    </source>
</reference>
<dbReference type="STRING" id="556484.B7GCT3"/>
<dbReference type="KEGG" id="pti:PHATRDRAFT_16430"/>
<dbReference type="RefSeq" id="XP_002184939.1">
    <property type="nucleotide sequence ID" value="XM_002184903.1"/>
</dbReference>
<dbReference type="eggNOG" id="KOG2495">
    <property type="taxonomic scope" value="Eukaryota"/>
</dbReference>
<keyword evidence="2" id="KW-0285">Flavoprotein</keyword>
<dbReference type="Pfam" id="PF22366">
    <property type="entry name" value="NDH2_C"/>
    <property type="match status" value="1"/>
</dbReference>
<dbReference type="Gene3D" id="3.50.50.100">
    <property type="match status" value="1"/>
</dbReference>
<dbReference type="SUPFAM" id="SSF51905">
    <property type="entry name" value="FAD/NAD(P)-binding domain"/>
    <property type="match status" value="2"/>
</dbReference>
<name>B7GCT3_PHATC</name>
<keyword evidence="4" id="KW-0560">Oxidoreductase</keyword>
<accession>B7GCT3</accession>
<dbReference type="GO" id="GO:0003954">
    <property type="term" value="F:NADH dehydrogenase activity"/>
    <property type="evidence" value="ECO:0007669"/>
    <property type="project" value="InterPro"/>
</dbReference>
<keyword evidence="9" id="KW-1185">Reference proteome</keyword>
<comment type="similarity">
    <text evidence="1">Belongs to the NADH dehydrogenase family.</text>
</comment>
<gene>
    <name evidence="8" type="ORF">PHATRDRAFT_16430</name>
</gene>
<evidence type="ECO:0000259" key="6">
    <source>
        <dbReference type="Pfam" id="PF07992"/>
    </source>
</evidence>
<dbReference type="PANTHER" id="PTHR43706:SF38">
    <property type="entry name" value="FAD_NAD(P)-BINDING DOMAIN-CONTAINING PROTEIN"/>
    <property type="match status" value="1"/>
</dbReference>
<dbReference type="InterPro" id="IPR036188">
    <property type="entry name" value="FAD/NAD-bd_sf"/>
</dbReference>
<dbReference type="Pfam" id="PF07992">
    <property type="entry name" value="Pyr_redox_2"/>
    <property type="match status" value="1"/>
</dbReference>
<evidence type="ECO:0000313" key="9">
    <source>
        <dbReference type="Proteomes" id="UP000000759"/>
    </source>
</evidence>
<evidence type="ECO:0000256" key="5">
    <source>
        <dbReference type="ARBA" id="ARBA00023027"/>
    </source>
</evidence>
<protein>
    <recommendedName>
        <fullName evidence="10">FAD/NAD(P)-binding domain-containing protein</fullName>
    </recommendedName>
</protein>
<dbReference type="HOGENOM" id="CLU_021377_1_0_1"/>
<dbReference type="EMBL" id="CM000628">
    <property type="protein sequence ID" value="EEC43675.1"/>
    <property type="molecule type" value="Genomic_DNA"/>
</dbReference>
<evidence type="ECO:0000259" key="7">
    <source>
        <dbReference type="Pfam" id="PF22366"/>
    </source>
</evidence>
<sequence>VVVLGSGWAAHALLKVADTYKIRLICVSPTNHFVFTPMLASAAVGTVEYRSMTEAVRSANPMIESYVEGKAVDIDVQNKRLTIQLEDLLDSVRVGKASTIHLDYDKLIVAVGCRVNDQMVPGAAEYCLRLKTCEDARRLRVAIGESLEYASRPDVADAPNLAAPDKEARQQERRRRATFCIVGGGPTGVELAGELADFVKDCTKPRKGSYQRLKDDIRIILIQGADSLVPQFDRDLRDHALKTLQKQNIEVRLNTRVNEVGDGYIKLAEKGGGVEETINNGVTVWAAGTSPVPFIDTLLSKLPEEARAVGGRVKVDKWLRCPTPTADTFGSILVLGDAAAAERDDSFLPQTAQVAGQQGAYVARLFNRDYDLTQTPPVYYDDKEAIDKAWLNVRGLKEAPGFDFLNLGLLAYVGDKQALSQVQLGDFPIASYAGSISFVLWRSVYLVKQVATRNRVLVSFDWLKSNLFGRDITRL</sequence>
<dbReference type="AlphaFoldDB" id="B7GCT3"/>
<dbReference type="InParanoid" id="B7GCT3"/>
<feature type="non-terminal residue" evidence="8">
    <location>
        <position position="1"/>
    </location>
</feature>
<dbReference type="GO" id="GO:0005739">
    <property type="term" value="C:mitochondrion"/>
    <property type="evidence" value="ECO:0007669"/>
    <property type="project" value="TreeGrafter"/>
</dbReference>
<evidence type="ECO:0000256" key="2">
    <source>
        <dbReference type="ARBA" id="ARBA00022630"/>
    </source>
</evidence>
<keyword evidence="3" id="KW-0274">FAD</keyword>